<dbReference type="PANTHER" id="PTHR24351">
    <property type="entry name" value="RIBOSOMAL PROTEIN S6 KINASE"/>
    <property type="match status" value="1"/>
</dbReference>
<feature type="region of interest" description="Disordered" evidence="16">
    <location>
        <begin position="737"/>
        <end position="793"/>
    </location>
</feature>
<dbReference type="InterPro" id="IPR016239">
    <property type="entry name" value="Ribosomal_S6_kinase_II"/>
</dbReference>
<dbReference type="InterPro" id="IPR017892">
    <property type="entry name" value="Pkinase_C"/>
</dbReference>
<dbReference type="FunFam" id="1.10.510.10:FF:000109">
    <property type="entry name" value="Ribosomal protein S6 kinase"/>
    <property type="match status" value="1"/>
</dbReference>
<dbReference type="FunFam" id="3.30.200.20:FF:000686">
    <property type="entry name" value="Ribosomal protein S6 kinase"/>
    <property type="match status" value="1"/>
</dbReference>
<feature type="active site" description="Proton acceptor" evidence="13">
    <location>
        <position position="528"/>
    </location>
</feature>
<evidence type="ECO:0000256" key="16">
    <source>
        <dbReference type="SAM" id="MobiDB-lite"/>
    </source>
</evidence>
<keyword evidence="10 14" id="KW-0067">ATP-binding</keyword>
<feature type="binding site" evidence="14">
    <location>
        <begin position="37"/>
        <end position="45"/>
    </location>
    <ligand>
        <name>ATP</name>
        <dbReference type="ChEBI" id="CHEBI:30616"/>
    </ligand>
</feature>
<dbReference type="Pfam" id="PF00069">
    <property type="entry name" value="Pkinase"/>
    <property type="match status" value="2"/>
</dbReference>
<keyword evidence="7" id="KW-0677">Repeat</keyword>
<evidence type="ECO:0000256" key="2">
    <source>
        <dbReference type="ARBA" id="ARBA00009804"/>
    </source>
</evidence>
<dbReference type="GO" id="GO:0035556">
    <property type="term" value="P:intracellular signal transduction"/>
    <property type="evidence" value="ECO:0007669"/>
    <property type="project" value="InterPro"/>
</dbReference>
<organism evidence="19">
    <name type="scientific">Phallusia mammillata</name>
    <dbReference type="NCBI Taxonomy" id="59560"/>
    <lineage>
        <taxon>Eukaryota</taxon>
        <taxon>Metazoa</taxon>
        <taxon>Chordata</taxon>
        <taxon>Tunicata</taxon>
        <taxon>Ascidiacea</taxon>
        <taxon>Phlebobranchia</taxon>
        <taxon>Ascidiidae</taxon>
        <taxon>Phallusia</taxon>
    </lineage>
</organism>
<evidence type="ECO:0000256" key="1">
    <source>
        <dbReference type="ARBA" id="ARBA00001946"/>
    </source>
</evidence>
<dbReference type="CDD" id="cd05583">
    <property type="entry name" value="STKc_MSK_N"/>
    <property type="match status" value="1"/>
</dbReference>
<feature type="region of interest" description="Disordered" evidence="16">
    <location>
        <begin position="852"/>
        <end position="925"/>
    </location>
</feature>
<keyword evidence="6" id="KW-0808">Transferase</keyword>
<evidence type="ECO:0000256" key="10">
    <source>
        <dbReference type="ARBA" id="ARBA00022840"/>
    </source>
</evidence>
<feature type="compositionally biased region" description="Low complexity" evidence="16">
    <location>
        <begin position="757"/>
        <end position="793"/>
    </location>
</feature>
<reference evidence="19" key="1">
    <citation type="submission" date="2020-04" db="EMBL/GenBank/DDBJ databases">
        <authorList>
            <person name="Neveu A P."/>
        </authorList>
    </citation>
    <scope>NUCLEOTIDE SEQUENCE</scope>
    <source>
        <tissue evidence="19">Whole embryo</tissue>
    </source>
</reference>
<evidence type="ECO:0000256" key="4">
    <source>
        <dbReference type="ARBA" id="ARBA00022527"/>
    </source>
</evidence>
<dbReference type="InterPro" id="IPR017441">
    <property type="entry name" value="Protein_kinase_ATP_BS"/>
</dbReference>
<evidence type="ECO:0000256" key="7">
    <source>
        <dbReference type="ARBA" id="ARBA00022737"/>
    </source>
</evidence>
<feature type="binding site" evidence="14 15">
    <location>
        <position position="63"/>
    </location>
    <ligand>
        <name>ATP</name>
        <dbReference type="ChEBI" id="CHEBI:30616"/>
    </ligand>
</feature>
<accession>A0A6F9DQP7</accession>
<evidence type="ECO:0000256" key="15">
    <source>
        <dbReference type="PROSITE-ProRule" id="PRU10141"/>
    </source>
</evidence>
<evidence type="ECO:0000256" key="5">
    <source>
        <dbReference type="ARBA" id="ARBA00022553"/>
    </source>
</evidence>
<dbReference type="PROSITE" id="PS00107">
    <property type="entry name" value="PROTEIN_KINASE_ATP"/>
    <property type="match status" value="2"/>
</dbReference>
<feature type="domain" description="AGC-kinase C-terminal" evidence="18">
    <location>
        <begin position="300"/>
        <end position="369"/>
    </location>
</feature>
<dbReference type="SUPFAM" id="SSF56112">
    <property type="entry name" value="Protein kinase-like (PK-like)"/>
    <property type="match status" value="2"/>
</dbReference>
<feature type="compositionally biased region" description="Low complexity" evidence="16">
    <location>
        <begin position="859"/>
        <end position="874"/>
    </location>
</feature>
<dbReference type="PROSITE" id="PS51285">
    <property type="entry name" value="AGC_KINASE_CTER"/>
    <property type="match status" value="1"/>
</dbReference>
<evidence type="ECO:0000256" key="12">
    <source>
        <dbReference type="ARBA" id="ARBA00048679"/>
    </source>
</evidence>
<evidence type="ECO:0000313" key="19">
    <source>
        <dbReference type="EMBL" id="CAB3265767.1"/>
    </source>
</evidence>
<dbReference type="GO" id="GO:0005524">
    <property type="term" value="F:ATP binding"/>
    <property type="evidence" value="ECO:0007669"/>
    <property type="project" value="UniProtKB-UniRule"/>
</dbReference>
<evidence type="ECO:0000256" key="3">
    <source>
        <dbReference type="ARBA" id="ARBA00012513"/>
    </source>
</evidence>
<dbReference type="PROSITE" id="PS50011">
    <property type="entry name" value="PROTEIN_KINASE_DOM"/>
    <property type="match status" value="2"/>
</dbReference>
<comment type="cofactor">
    <cofactor evidence="1">
        <name>Mg(2+)</name>
        <dbReference type="ChEBI" id="CHEBI:18420"/>
    </cofactor>
</comment>
<dbReference type="GO" id="GO:0000287">
    <property type="term" value="F:magnesium ion binding"/>
    <property type="evidence" value="ECO:0007669"/>
    <property type="project" value="InterPro"/>
</dbReference>
<dbReference type="Pfam" id="PF00433">
    <property type="entry name" value="Pkinase_C"/>
    <property type="match status" value="1"/>
</dbReference>
<dbReference type="InterPro" id="IPR000961">
    <property type="entry name" value="AGC-kinase_C"/>
</dbReference>
<feature type="binding site" evidence="14 15">
    <location>
        <position position="439"/>
    </location>
    <ligand>
        <name>ATP</name>
        <dbReference type="ChEBI" id="CHEBI:30616"/>
    </ligand>
</feature>
<dbReference type="InterPro" id="IPR008271">
    <property type="entry name" value="Ser/Thr_kinase_AS"/>
</dbReference>
<dbReference type="SMART" id="SM00220">
    <property type="entry name" value="S_TKc"/>
    <property type="match status" value="2"/>
</dbReference>
<keyword evidence="8 14" id="KW-0547">Nucleotide-binding</keyword>
<dbReference type="EMBL" id="LR789905">
    <property type="protein sequence ID" value="CAB3265767.1"/>
    <property type="molecule type" value="mRNA"/>
</dbReference>
<evidence type="ECO:0000259" key="17">
    <source>
        <dbReference type="PROSITE" id="PS50011"/>
    </source>
</evidence>
<dbReference type="PROSITE" id="PS00108">
    <property type="entry name" value="PROTEIN_KINASE_ST"/>
    <property type="match status" value="2"/>
</dbReference>
<evidence type="ECO:0000256" key="6">
    <source>
        <dbReference type="ARBA" id="ARBA00022679"/>
    </source>
</evidence>
<feature type="domain" description="Protein kinase" evidence="17">
    <location>
        <begin position="31"/>
        <end position="299"/>
    </location>
</feature>
<dbReference type="Gene3D" id="3.30.200.20">
    <property type="entry name" value="Phosphorylase Kinase, domain 1"/>
    <property type="match status" value="2"/>
</dbReference>
<evidence type="ECO:0000256" key="9">
    <source>
        <dbReference type="ARBA" id="ARBA00022777"/>
    </source>
</evidence>
<feature type="compositionally biased region" description="Basic residues" evidence="16">
    <location>
        <begin position="745"/>
        <end position="755"/>
    </location>
</feature>
<dbReference type="SMART" id="SM00133">
    <property type="entry name" value="S_TK_X"/>
    <property type="match status" value="1"/>
</dbReference>
<evidence type="ECO:0000256" key="13">
    <source>
        <dbReference type="PIRSR" id="PIRSR000606-50"/>
    </source>
</evidence>
<comment type="similarity">
    <text evidence="2">Belongs to the protein kinase superfamily. AGC Ser/Thr protein kinase family. S6 kinase subfamily.</text>
</comment>
<keyword evidence="9 19" id="KW-0418">Kinase</keyword>
<dbReference type="InterPro" id="IPR000719">
    <property type="entry name" value="Prot_kinase_dom"/>
</dbReference>
<protein>
    <recommendedName>
        <fullName evidence="3">non-specific serine/threonine protein kinase</fullName>
        <ecNumber evidence="3">2.7.11.1</ecNumber>
    </recommendedName>
</protein>
<dbReference type="GO" id="GO:0004674">
    <property type="term" value="F:protein serine/threonine kinase activity"/>
    <property type="evidence" value="ECO:0007669"/>
    <property type="project" value="UniProtKB-KW"/>
</dbReference>
<comment type="catalytic activity">
    <reaction evidence="12">
        <text>L-seryl-[protein] + ATP = O-phospho-L-seryl-[protein] + ADP + H(+)</text>
        <dbReference type="Rhea" id="RHEA:17989"/>
        <dbReference type="Rhea" id="RHEA-COMP:9863"/>
        <dbReference type="Rhea" id="RHEA-COMP:11604"/>
        <dbReference type="ChEBI" id="CHEBI:15378"/>
        <dbReference type="ChEBI" id="CHEBI:29999"/>
        <dbReference type="ChEBI" id="CHEBI:30616"/>
        <dbReference type="ChEBI" id="CHEBI:83421"/>
        <dbReference type="ChEBI" id="CHEBI:456216"/>
        <dbReference type="EC" id="2.7.11.1"/>
    </reaction>
</comment>
<evidence type="ECO:0000259" key="18">
    <source>
        <dbReference type="PROSITE" id="PS51285"/>
    </source>
</evidence>
<dbReference type="InterPro" id="IPR011009">
    <property type="entry name" value="Kinase-like_dom_sf"/>
</dbReference>
<gene>
    <name evidence="19" type="primary">Rps6ka5</name>
</gene>
<comment type="catalytic activity">
    <reaction evidence="11">
        <text>L-threonyl-[protein] + ATP = O-phospho-L-threonyl-[protein] + ADP + H(+)</text>
        <dbReference type="Rhea" id="RHEA:46608"/>
        <dbReference type="Rhea" id="RHEA-COMP:11060"/>
        <dbReference type="Rhea" id="RHEA-COMP:11605"/>
        <dbReference type="ChEBI" id="CHEBI:15378"/>
        <dbReference type="ChEBI" id="CHEBI:30013"/>
        <dbReference type="ChEBI" id="CHEBI:30616"/>
        <dbReference type="ChEBI" id="CHEBI:61977"/>
        <dbReference type="ChEBI" id="CHEBI:456216"/>
        <dbReference type="EC" id="2.7.11.1"/>
    </reaction>
</comment>
<feature type="domain" description="Protein kinase" evidence="17">
    <location>
        <begin position="410"/>
        <end position="691"/>
    </location>
</feature>
<dbReference type="FunFam" id="1.10.510.10:FF:000157">
    <property type="entry name" value="Ribosomal protein S6 kinase"/>
    <property type="match status" value="1"/>
</dbReference>
<dbReference type="EC" id="2.7.11.1" evidence="3"/>
<keyword evidence="4" id="KW-0723">Serine/threonine-protein kinase</keyword>
<feature type="binding site" evidence="14">
    <location>
        <begin position="416"/>
        <end position="424"/>
    </location>
    <ligand>
        <name>ATP</name>
        <dbReference type="ChEBI" id="CHEBI:30616"/>
    </ligand>
</feature>
<evidence type="ECO:0000256" key="8">
    <source>
        <dbReference type="ARBA" id="ARBA00022741"/>
    </source>
</evidence>
<name>A0A6F9DQP7_9ASCI</name>
<feature type="active site" description="Proton acceptor" evidence="13">
    <location>
        <position position="159"/>
    </location>
</feature>
<keyword evidence="5" id="KW-0597">Phosphoprotein</keyword>
<sequence>MASVCKPFEVVHPVTDANLTGHIEKVGLESFELLKVLGTGAYGKVFLVRKVCGHDQGQLYAMKVLKKASIITKPKTAEHTMTERQVLEAVRQSPFLVTLHYAFQTNSRLHLILDYVNGGELFTHLNIREKFTEKEVCLFSAEILLALEHLHNLGIIYRDIKLENILLDSDGHIVLTDFGLSKEFLNDDDRAYSFCGTIEYMAPEVIKSNGAGHDRGVDFWSLGVLMYELLTGASPFTVEGEKNTQTEVSKRILYKQAPVPHNISQTALDIIFKLLDKNPKKRLGCGYDGIDEIKNHRFFKDLDWKQVARKSVSAPFKPAISSDMDTSNFAEEFTLMPADYSPAATPAANVSCPFKGYSFVSPSIVFGRQNVLSDDILRPQKNSGRPSPGYLRKVAHEATDNEFFNLFTLDLGGIPLGDGSFSVCRKCVEKSSGKEFAVKIVSRRWEIQTRHELTSLSQCQGHPNIVKLHSVYHDKHHTFIVLELLQGGELLSMIRKRSNFTEAEASIILKQIVSAVAFMHSKSVVHRDLKPENIIFVHPREENNNDMTDVSQLHLKIIDFGFARTKVVNTAGVGMSLKTPVFTLQYAAPEVLDTSNFAGGGSGVGYDESCDLWSIGVILYAMLSGEVPFVRNGKSLGASEIMCRIKKGEFSFDSASWQNVSEEARQLVHGLLTVDPKERLKIKDLINNPWVQGACAPTTPLLSPCKLSPGPRLPTSFNATLKAFHMATKEGFQLSAVTNAPLAQRRNRKRTRKRSASTGSDTRSSSGSSESVVTSSVVTSSETTSSGSTPVTTPTVELAEVVLPAGPSSPDAKRPCYSISEDDRCMHRDTVVVFNSPLDSSQYSALSAYSRNDESQRCSSDLDSSDSVATSLSSREPSSSIGGESGYRTFGESDSSPTFPGVKSNDEATSSGNFHRPDVSVIKMA</sequence>
<evidence type="ECO:0000256" key="14">
    <source>
        <dbReference type="PIRSR" id="PIRSR000606-51"/>
    </source>
</evidence>
<evidence type="ECO:0000256" key="11">
    <source>
        <dbReference type="ARBA" id="ARBA00047899"/>
    </source>
</evidence>
<proteinExistence type="evidence at transcript level"/>
<dbReference type="PIRSF" id="PIRSF000606">
    <property type="entry name" value="Ribsml_S6_kin_2"/>
    <property type="match status" value="1"/>
</dbReference>
<dbReference type="Gene3D" id="1.10.510.10">
    <property type="entry name" value="Transferase(Phosphotransferase) domain 1"/>
    <property type="match status" value="2"/>
</dbReference>
<dbReference type="AlphaFoldDB" id="A0A6F9DQP7"/>